<feature type="chain" id="PRO_5020932012" description="DUF5666 domain-containing protein" evidence="1">
    <location>
        <begin position="24"/>
        <end position="139"/>
    </location>
</feature>
<gene>
    <name evidence="2" type="ORF">EK403_10165</name>
</gene>
<evidence type="ECO:0000313" key="3">
    <source>
        <dbReference type="Proteomes" id="UP000289708"/>
    </source>
</evidence>
<accession>A0A4Q0MKK5</accession>
<evidence type="ECO:0008006" key="4">
    <source>
        <dbReference type="Google" id="ProtNLM"/>
    </source>
</evidence>
<name>A0A4Q0MKK5_9HYPH</name>
<evidence type="ECO:0000313" key="2">
    <source>
        <dbReference type="EMBL" id="RXF73546.1"/>
    </source>
</evidence>
<protein>
    <recommendedName>
        <fullName evidence="4">DUF5666 domain-containing protein</fullName>
    </recommendedName>
</protein>
<comment type="caution">
    <text evidence="2">The sequence shown here is derived from an EMBL/GenBank/DDBJ whole genome shotgun (WGS) entry which is preliminary data.</text>
</comment>
<proteinExistence type="predicted"/>
<reference evidence="2 3" key="1">
    <citation type="submission" date="2018-12" db="EMBL/GenBank/DDBJ databases">
        <title>bacterium Hansschlegelia zhihuaiae S113.</title>
        <authorList>
            <person name="He J."/>
        </authorList>
    </citation>
    <scope>NUCLEOTIDE SEQUENCE [LARGE SCALE GENOMIC DNA]</scope>
    <source>
        <strain evidence="2 3">S 113</strain>
    </source>
</reference>
<dbReference type="RefSeq" id="WP_128777376.1">
    <property type="nucleotide sequence ID" value="NZ_RYFI01000008.1"/>
</dbReference>
<dbReference type="OrthoDB" id="5828620at2"/>
<dbReference type="Proteomes" id="UP000289708">
    <property type="component" value="Unassembled WGS sequence"/>
</dbReference>
<dbReference type="AlphaFoldDB" id="A0A4Q0MKK5"/>
<dbReference type="EMBL" id="RYFI01000008">
    <property type="protein sequence ID" value="RXF73546.1"/>
    <property type="molecule type" value="Genomic_DNA"/>
</dbReference>
<sequence>MTRHVLAALAALTAVAAATPSQAADRVRRECDASGVADISMSARWEKRGDRRKFSTEFEAAPGGAFSEGDRIVIRVEGVNVGGVRLETVLGGDLVGDLNLDTRPQEDAKPFPSDFPAVGRGARVEVLRRGEAVLSCKLR</sequence>
<keyword evidence="1" id="KW-0732">Signal</keyword>
<feature type="signal peptide" evidence="1">
    <location>
        <begin position="1"/>
        <end position="23"/>
    </location>
</feature>
<keyword evidence="3" id="KW-1185">Reference proteome</keyword>
<evidence type="ECO:0000256" key="1">
    <source>
        <dbReference type="SAM" id="SignalP"/>
    </source>
</evidence>
<organism evidence="2 3">
    <name type="scientific">Hansschlegelia zhihuaiae</name>
    <dbReference type="NCBI Taxonomy" id="405005"/>
    <lineage>
        <taxon>Bacteria</taxon>
        <taxon>Pseudomonadati</taxon>
        <taxon>Pseudomonadota</taxon>
        <taxon>Alphaproteobacteria</taxon>
        <taxon>Hyphomicrobiales</taxon>
        <taxon>Methylopilaceae</taxon>
        <taxon>Hansschlegelia</taxon>
    </lineage>
</organism>